<protein>
    <submittedName>
        <fullName evidence="1">Uncharacterized protein</fullName>
    </submittedName>
</protein>
<reference evidence="1" key="1">
    <citation type="journal article" date="2020" name="Nature">
        <title>Giant virus diversity and host interactions through global metagenomics.</title>
        <authorList>
            <person name="Schulz F."/>
            <person name="Roux S."/>
            <person name="Paez-Espino D."/>
            <person name="Jungbluth S."/>
            <person name="Walsh D.A."/>
            <person name="Denef V.J."/>
            <person name="McMahon K.D."/>
            <person name="Konstantinidis K.T."/>
            <person name="Eloe-Fadrosh E.A."/>
            <person name="Kyrpides N.C."/>
            <person name="Woyke T."/>
        </authorList>
    </citation>
    <scope>NUCLEOTIDE SEQUENCE</scope>
    <source>
        <strain evidence="1">GVMAG-S-1016713-123</strain>
    </source>
</reference>
<name>A0A6C0LUL7_9ZZZZ</name>
<proteinExistence type="predicted"/>
<evidence type="ECO:0000313" key="1">
    <source>
        <dbReference type="EMBL" id="QHU34307.1"/>
    </source>
</evidence>
<accession>A0A6C0LUL7</accession>
<dbReference type="AlphaFoldDB" id="A0A6C0LUL7"/>
<dbReference type="EMBL" id="MN740568">
    <property type="protein sequence ID" value="QHU34307.1"/>
    <property type="molecule type" value="Genomic_DNA"/>
</dbReference>
<sequence length="116" mass="12946">MLGNIHNLNKISPLQRPSQIIIEEDEDFEDTSDSSVNEENYTQLEIRKSALQFISKTATQEEIDNGFRVSETGESLFPDTNVDMSSYNDEECNCTSSSCCIICLVIVTTIVVVSTI</sequence>
<organism evidence="1">
    <name type="scientific">viral metagenome</name>
    <dbReference type="NCBI Taxonomy" id="1070528"/>
    <lineage>
        <taxon>unclassified sequences</taxon>
        <taxon>metagenomes</taxon>
        <taxon>organismal metagenomes</taxon>
    </lineage>
</organism>